<dbReference type="KEGG" id="vg:26122877"/>
<evidence type="ECO:0000313" key="2">
    <source>
        <dbReference type="EMBL" id="AIR95570.1"/>
    </source>
</evidence>
<dbReference type="EMBL" id="KM085030">
    <property type="protein sequence ID" value="AIR95570.1"/>
    <property type="molecule type" value="Viral_cRNA"/>
</dbReference>
<dbReference type="GeneID" id="26122877"/>
<dbReference type="Proteomes" id="UP000172221">
    <property type="component" value="Segment"/>
</dbReference>
<accession>A0A096ZGT9</accession>
<keyword evidence="3" id="KW-1185">Reference proteome</keyword>
<name>A0A096ZGT9_9RHAB</name>
<sequence>MERIDIKSCTKSYNLDNLMSNIHDQLDDPFDEPDQPQTSHKMLKNPLFETDFEETLIAGGGNTLDGPLVESRKDWGDQVSELTQMYQSIENQQATEEEELRIKEKADDSLEDEQEKVSKEWGPMTDFIPPPTHKNKIMSWDTLMTLATNNIPDECAKLSAVLSLFNIHEGVDYSLIKGTTAVTIHKISKDRGSPEGEKSDPRGPVTYTFEELDEDALEDKNIRAEVVGILKNGVRFKKLRGKGHVLIEWGQKGINAELIDCLDWGLISSVEEGLKIILKGAKLYKALARVADLNNPIY</sequence>
<protein>
    <submittedName>
        <fullName evidence="2">Phosphoprotein</fullName>
    </submittedName>
</protein>
<reference evidence="2 3" key="1">
    <citation type="submission" date="2014-07" db="EMBL/GenBank/DDBJ databases">
        <title>Koolpinyah and Yata viruses: two newly recognised ephemeroviruses from tropical regions of Australia and Africa.</title>
        <authorList>
            <person name="Blasdell K.R."/>
            <person name="Widen S.G."/>
            <person name="Diviney S.M."/>
            <person name="Firth C."/>
            <person name="Wood T.G."/>
            <person name="Tesh R.B."/>
            <person name="Holmes E.C."/>
            <person name="Vasilakis N."/>
            <person name="Walker P.J."/>
        </authorList>
    </citation>
    <scope>NUCLEOTIDE SEQUENCE [LARGE SCALE GENOMIC DNA]</scope>
    <source>
        <strain evidence="2">DakArB 2181</strain>
    </source>
</reference>
<proteinExistence type="predicted"/>
<evidence type="ECO:0000313" key="3">
    <source>
        <dbReference type="Proteomes" id="UP000172221"/>
    </source>
</evidence>
<feature type="region of interest" description="Disordered" evidence="1">
    <location>
        <begin position="104"/>
        <end position="133"/>
    </location>
</feature>
<gene>
    <name evidence="2" type="primary">P</name>
</gene>
<evidence type="ECO:0000256" key="1">
    <source>
        <dbReference type="SAM" id="MobiDB-lite"/>
    </source>
</evidence>
<organism evidence="2 3">
    <name type="scientific">Yata virus</name>
    <dbReference type="NCBI Taxonomy" id="1272960"/>
    <lineage>
        <taxon>Viruses</taxon>
        <taxon>Riboviria</taxon>
        <taxon>Orthornavirae</taxon>
        <taxon>Negarnaviricota</taxon>
        <taxon>Haploviricotina</taxon>
        <taxon>Monjiviricetes</taxon>
        <taxon>Mononegavirales</taxon>
        <taxon>Rhabdoviridae</taxon>
        <taxon>Alpharhabdovirinae</taxon>
        <taxon>Ephemerovirus</taxon>
        <taxon>Ephemerovirus yata</taxon>
    </lineage>
</organism>
<dbReference type="RefSeq" id="YP_009177206.1">
    <property type="nucleotide sequence ID" value="NC_028241.1"/>
</dbReference>